<evidence type="ECO:0000313" key="6">
    <source>
        <dbReference type="EMBL" id="TPX30697.1"/>
    </source>
</evidence>
<keyword evidence="7" id="KW-1185">Reference proteome</keyword>
<comment type="caution">
    <text evidence="6">The sequence shown here is derived from an EMBL/GenBank/DDBJ whole genome shotgun (WGS) entry which is preliminary data.</text>
</comment>
<gene>
    <name evidence="6" type="ORF">SmJEL517_g05787</name>
</gene>
<dbReference type="STRING" id="1806994.A0A507BLZ2"/>
<evidence type="ECO:0000256" key="4">
    <source>
        <dbReference type="SAM" id="SignalP"/>
    </source>
</evidence>
<dbReference type="OrthoDB" id="60033at2759"/>
<feature type="domain" description="Response regulatory" evidence="5">
    <location>
        <begin position="365"/>
        <end position="487"/>
    </location>
</feature>
<dbReference type="SUPFAM" id="SSF52172">
    <property type="entry name" value="CheY-like"/>
    <property type="match status" value="1"/>
</dbReference>
<reference evidence="6 7" key="1">
    <citation type="journal article" date="2019" name="Sci. Rep.">
        <title>Comparative genomics of chytrid fungi reveal insights into the obligate biotrophic and pathogenic lifestyle of Synchytrium endobioticum.</title>
        <authorList>
            <person name="van de Vossenberg B.T.L.H."/>
            <person name="Warris S."/>
            <person name="Nguyen H.D.T."/>
            <person name="van Gent-Pelzer M.P.E."/>
            <person name="Joly D.L."/>
            <person name="van de Geest H.C."/>
            <person name="Bonants P.J.M."/>
            <person name="Smith D.S."/>
            <person name="Levesque C.A."/>
            <person name="van der Lee T.A.J."/>
        </authorList>
    </citation>
    <scope>NUCLEOTIDE SEQUENCE [LARGE SCALE GENOMIC DNA]</scope>
    <source>
        <strain evidence="6 7">JEL517</strain>
    </source>
</reference>
<dbReference type="RefSeq" id="XP_031022302.1">
    <property type="nucleotide sequence ID" value="XM_031171713.1"/>
</dbReference>
<sequence>MVCGELNLVAAAANCSILLVWLSIPAQWDREPIVVYSTPPARRISVPTTIGSGNTTENLYSVERLRAELILDGQFNDMKLFQDSVHNFRHHFVMHTPQKQQGIVKAVNANKLLVSQSQTRRYGGTAPGLGISNTPCQYMGHSINACPYLTERRTHFDFVIHLNEYRPAKWETRVAVLPALPERKCKNTIIGIVDSNPNSQYGLKQLAWHCSSSLQARSCTTLQELLHARIPLHGISMPADPSTCNVNLLKCLIAVYRSRIQLLNGFVPHKPRGPNPATTLPVSKRALLTRRLLKSSQPARFVEDICSVPVTVSTVSSQPKSPAPSTSIAPLPLPTPTNKSPIPPLAPIRALSSSSMPNTTIPPLRILVVEDNTINQLVITKMLTRLGQRIPDITIANDGAEGYEMIQANPNKYEVVLMDITMPRMDGYECTLAIRSRCMDGVAPWIIGLTANAFWEDRVRCHRVGMQDFVSKPATLEDLKQALQRYVDQRNL</sequence>
<evidence type="ECO:0000313" key="7">
    <source>
        <dbReference type="Proteomes" id="UP000319731"/>
    </source>
</evidence>
<name>A0A507BLZ2_9FUNG</name>
<organism evidence="6 7">
    <name type="scientific">Synchytrium microbalum</name>
    <dbReference type="NCBI Taxonomy" id="1806994"/>
    <lineage>
        <taxon>Eukaryota</taxon>
        <taxon>Fungi</taxon>
        <taxon>Fungi incertae sedis</taxon>
        <taxon>Chytridiomycota</taxon>
        <taxon>Chytridiomycota incertae sedis</taxon>
        <taxon>Chytridiomycetes</taxon>
        <taxon>Synchytriales</taxon>
        <taxon>Synchytriaceae</taxon>
        <taxon>Synchytrium</taxon>
    </lineage>
</organism>
<dbReference type="EMBL" id="QEAO01000059">
    <property type="protein sequence ID" value="TPX30697.1"/>
    <property type="molecule type" value="Genomic_DNA"/>
</dbReference>
<dbReference type="PROSITE" id="PS50110">
    <property type="entry name" value="RESPONSE_REGULATORY"/>
    <property type="match status" value="1"/>
</dbReference>
<dbReference type="AlphaFoldDB" id="A0A507BLZ2"/>
<keyword evidence="1 2" id="KW-0597">Phosphoprotein</keyword>
<dbReference type="Proteomes" id="UP000319731">
    <property type="component" value="Unassembled WGS sequence"/>
</dbReference>
<evidence type="ECO:0000256" key="3">
    <source>
        <dbReference type="SAM" id="MobiDB-lite"/>
    </source>
</evidence>
<keyword evidence="4" id="KW-0732">Signal</keyword>
<dbReference type="SMART" id="SM00448">
    <property type="entry name" value="REC"/>
    <property type="match status" value="1"/>
</dbReference>
<feature type="compositionally biased region" description="Polar residues" evidence="3">
    <location>
        <begin position="318"/>
        <end position="328"/>
    </location>
</feature>
<dbReference type="GO" id="GO:0000160">
    <property type="term" value="P:phosphorelay signal transduction system"/>
    <property type="evidence" value="ECO:0007669"/>
    <property type="project" value="InterPro"/>
</dbReference>
<dbReference type="Gene3D" id="3.40.50.2300">
    <property type="match status" value="1"/>
</dbReference>
<feature type="chain" id="PRO_5021237834" description="Response regulatory domain-containing protein" evidence="4">
    <location>
        <begin position="31"/>
        <end position="492"/>
    </location>
</feature>
<dbReference type="Pfam" id="PF00072">
    <property type="entry name" value="Response_reg"/>
    <property type="match status" value="1"/>
</dbReference>
<accession>A0A507BLZ2</accession>
<evidence type="ECO:0000259" key="5">
    <source>
        <dbReference type="PROSITE" id="PS50110"/>
    </source>
</evidence>
<evidence type="ECO:0000256" key="2">
    <source>
        <dbReference type="PROSITE-ProRule" id="PRU00169"/>
    </source>
</evidence>
<feature type="signal peptide" evidence="4">
    <location>
        <begin position="1"/>
        <end position="30"/>
    </location>
</feature>
<dbReference type="CDD" id="cd17546">
    <property type="entry name" value="REC_hyHK_CKI1_RcsC-like"/>
    <property type="match status" value="1"/>
</dbReference>
<protein>
    <recommendedName>
        <fullName evidence="5">Response regulatory domain-containing protein</fullName>
    </recommendedName>
</protein>
<dbReference type="PANTHER" id="PTHR45339:SF5">
    <property type="entry name" value="HISTIDINE KINASE"/>
    <property type="match status" value="1"/>
</dbReference>
<feature type="modified residue" description="4-aspartylphosphate" evidence="2">
    <location>
        <position position="419"/>
    </location>
</feature>
<dbReference type="InterPro" id="IPR011006">
    <property type="entry name" value="CheY-like_superfamily"/>
</dbReference>
<proteinExistence type="predicted"/>
<dbReference type="InterPro" id="IPR001789">
    <property type="entry name" value="Sig_transdc_resp-reg_receiver"/>
</dbReference>
<dbReference type="PANTHER" id="PTHR45339">
    <property type="entry name" value="HYBRID SIGNAL TRANSDUCTION HISTIDINE KINASE J"/>
    <property type="match status" value="1"/>
</dbReference>
<evidence type="ECO:0000256" key="1">
    <source>
        <dbReference type="ARBA" id="ARBA00022553"/>
    </source>
</evidence>
<dbReference type="GeneID" id="42007010"/>
<feature type="region of interest" description="Disordered" evidence="3">
    <location>
        <begin position="314"/>
        <end position="336"/>
    </location>
</feature>